<proteinExistence type="predicted"/>
<dbReference type="GO" id="GO:0042754">
    <property type="term" value="P:negative regulation of circadian rhythm"/>
    <property type="evidence" value="ECO:0007669"/>
    <property type="project" value="InterPro"/>
</dbReference>
<dbReference type="Proteomes" id="UP001283361">
    <property type="component" value="Unassembled WGS sequence"/>
</dbReference>
<feature type="compositionally biased region" description="Polar residues" evidence="1">
    <location>
        <begin position="173"/>
        <end position="202"/>
    </location>
</feature>
<evidence type="ECO:0000256" key="1">
    <source>
        <dbReference type="SAM" id="MobiDB-lite"/>
    </source>
</evidence>
<dbReference type="PANTHER" id="PTHR34648:SF1">
    <property type="entry name" value="CLOCK-INTERACTING PACEMAKER"/>
    <property type="match status" value="1"/>
</dbReference>
<dbReference type="AlphaFoldDB" id="A0AAE1AGQ8"/>
<dbReference type="PANTHER" id="PTHR34648">
    <property type="entry name" value="CLOCK-INTERACTING PACEMAKER"/>
    <property type="match status" value="1"/>
</dbReference>
<protein>
    <submittedName>
        <fullName evidence="2">Uncharacterized protein</fullName>
    </submittedName>
</protein>
<organism evidence="2 3">
    <name type="scientific">Elysia crispata</name>
    <name type="common">lettuce slug</name>
    <dbReference type="NCBI Taxonomy" id="231223"/>
    <lineage>
        <taxon>Eukaryota</taxon>
        <taxon>Metazoa</taxon>
        <taxon>Spiralia</taxon>
        <taxon>Lophotrochozoa</taxon>
        <taxon>Mollusca</taxon>
        <taxon>Gastropoda</taxon>
        <taxon>Heterobranchia</taxon>
        <taxon>Euthyneura</taxon>
        <taxon>Panpulmonata</taxon>
        <taxon>Sacoglossa</taxon>
        <taxon>Placobranchoidea</taxon>
        <taxon>Plakobranchidae</taxon>
        <taxon>Elysia</taxon>
    </lineage>
</organism>
<reference evidence="2" key="1">
    <citation type="journal article" date="2023" name="G3 (Bethesda)">
        <title>A reference genome for the long-term kleptoplast-retaining sea slug Elysia crispata morphotype clarki.</title>
        <authorList>
            <person name="Eastman K.E."/>
            <person name="Pendleton A.L."/>
            <person name="Shaikh M.A."/>
            <person name="Suttiyut T."/>
            <person name="Ogas R."/>
            <person name="Tomko P."/>
            <person name="Gavelis G."/>
            <person name="Widhalm J.R."/>
            <person name="Wisecaver J.H."/>
        </authorList>
    </citation>
    <scope>NUCLEOTIDE SEQUENCE</scope>
    <source>
        <strain evidence="2">ECLA1</strain>
    </source>
</reference>
<feature type="compositionally biased region" description="Polar residues" evidence="1">
    <location>
        <begin position="79"/>
        <end position="98"/>
    </location>
</feature>
<comment type="caution">
    <text evidence="2">The sequence shown here is derived from an EMBL/GenBank/DDBJ whole genome shotgun (WGS) entry which is preliminary data.</text>
</comment>
<dbReference type="Pfam" id="PF15800">
    <property type="entry name" value="CiPC"/>
    <property type="match status" value="1"/>
</dbReference>
<dbReference type="InterPro" id="IPR031602">
    <property type="entry name" value="CIPC"/>
</dbReference>
<feature type="region of interest" description="Disordered" evidence="1">
    <location>
        <begin position="140"/>
        <end position="202"/>
    </location>
</feature>
<dbReference type="GO" id="GO:0045892">
    <property type="term" value="P:negative regulation of DNA-templated transcription"/>
    <property type="evidence" value="ECO:0007669"/>
    <property type="project" value="InterPro"/>
</dbReference>
<dbReference type="EMBL" id="JAWDGP010001864">
    <property type="protein sequence ID" value="KAK3787509.1"/>
    <property type="molecule type" value="Genomic_DNA"/>
</dbReference>
<accession>A0AAE1AGQ8</accession>
<feature type="region of interest" description="Disordered" evidence="1">
    <location>
        <begin position="79"/>
        <end position="126"/>
    </location>
</feature>
<evidence type="ECO:0000313" key="2">
    <source>
        <dbReference type="EMBL" id="KAK3787509.1"/>
    </source>
</evidence>
<evidence type="ECO:0000313" key="3">
    <source>
        <dbReference type="Proteomes" id="UP001283361"/>
    </source>
</evidence>
<sequence length="621" mass="67406">MMFGKLYSCDQFFSLNHRAVMSQSGNRKLPLENFLLSPGSISPRKQTDSMDIENSQEIGDIKQSGKELSTNALNQIRSSSTLTVCPSPQLTPSPQSGPRSVPPYFPYHATSSPTHPPSPATASPKCDPVLGNCTPFQFKRISRKNSPRQFHSDGETSHRPSISKHGQRMLLQRSLSNTVSKVSARPNSSNRTSSQTFSLQRRISSQTGLLHSDDGMRDNSTSLYSVQPIDVNHNVVPATLHFLSNQNQTAQSRFLSHSSSTILHPKLEQQWSQDSLPTYSSPSIIPSHVMSQSGAVSPPFAQSDISGSSKQQQTVFSGSLGLHSSNFLASHSSDPNLALETSQSFGQESESLNCQNESPLATILSKKSETGNNQVPPVSFAQSYTNLTPWTTRLAAENQNSFLNINEEALPLSLGVTDNLLLSASAKENRPETQENYSLFDQPYGCLQGATTDSDGLVKQVKETKKALPNKQLRFRKTADALQKSGLWEVAMKTGNLIRRNKELQKELDKFRADALIFLKSVIKTPHNWRLIKNILSNALSANQASSKASPIMTVVVSAAHTAAAASAKLDSAGSSSGSSSLCGNVSDSSESNSNSLGTAFVDNHFASTKHEFSCVAMDVN</sequence>
<gene>
    <name evidence="2" type="ORF">RRG08_025770</name>
</gene>
<dbReference type="GO" id="GO:0005634">
    <property type="term" value="C:nucleus"/>
    <property type="evidence" value="ECO:0007669"/>
    <property type="project" value="TreeGrafter"/>
</dbReference>
<name>A0AAE1AGQ8_9GAST</name>
<keyword evidence="3" id="KW-1185">Reference proteome</keyword>